<keyword evidence="5" id="KW-1185">Reference proteome</keyword>
<evidence type="ECO:0000256" key="1">
    <source>
        <dbReference type="ARBA" id="ARBA00022741"/>
    </source>
</evidence>
<dbReference type="GO" id="GO:0005524">
    <property type="term" value="F:ATP binding"/>
    <property type="evidence" value="ECO:0007669"/>
    <property type="project" value="UniProtKB-KW"/>
</dbReference>
<evidence type="ECO:0000256" key="2">
    <source>
        <dbReference type="ARBA" id="ARBA00022840"/>
    </source>
</evidence>
<name>A0A1K2I215_9HYPH</name>
<dbReference type="GO" id="GO:0051782">
    <property type="term" value="P:negative regulation of cell division"/>
    <property type="evidence" value="ECO:0007669"/>
    <property type="project" value="TreeGrafter"/>
</dbReference>
<dbReference type="SUPFAM" id="SSF52540">
    <property type="entry name" value="P-loop containing nucleoside triphosphate hydrolases"/>
    <property type="match status" value="1"/>
</dbReference>
<reference evidence="4 5" key="1">
    <citation type="submission" date="2016-11" db="EMBL/GenBank/DDBJ databases">
        <authorList>
            <person name="Jaros S."/>
            <person name="Januszkiewicz K."/>
            <person name="Wedrychowicz H."/>
        </authorList>
    </citation>
    <scope>NUCLEOTIDE SEQUENCE [LARGE SCALE GENOMIC DNA]</scope>
    <source>
        <strain evidence="4 5">ATCC 23634</strain>
    </source>
</reference>
<dbReference type="GO" id="GO:0009898">
    <property type="term" value="C:cytoplasmic side of plasma membrane"/>
    <property type="evidence" value="ECO:0007669"/>
    <property type="project" value="TreeGrafter"/>
</dbReference>
<dbReference type="Proteomes" id="UP000183447">
    <property type="component" value="Unassembled WGS sequence"/>
</dbReference>
<organism evidence="4 5">
    <name type="scientific">Devosia enhydra</name>
    <dbReference type="NCBI Taxonomy" id="665118"/>
    <lineage>
        <taxon>Bacteria</taxon>
        <taxon>Pseudomonadati</taxon>
        <taxon>Pseudomonadota</taxon>
        <taxon>Alphaproteobacteria</taxon>
        <taxon>Hyphomicrobiales</taxon>
        <taxon>Devosiaceae</taxon>
        <taxon>Devosia</taxon>
    </lineage>
</organism>
<dbReference type="STRING" id="665118.SAMN02983003_3616"/>
<dbReference type="GO" id="GO:0016887">
    <property type="term" value="F:ATP hydrolysis activity"/>
    <property type="evidence" value="ECO:0007669"/>
    <property type="project" value="TreeGrafter"/>
</dbReference>
<dbReference type="RefSeq" id="WP_072345988.1">
    <property type="nucleotide sequence ID" value="NZ_FPKU01000003.1"/>
</dbReference>
<dbReference type="PANTHER" id="PTHR43384">
    <property type="entry name" value="SEPTUM SITE-DETERMINING PROTEIN MIND HOMOLOG, CHLOROPLASTIC-RELATED"/>
    <property type="match status" value="1"/>
</dbReference>
<evidence type="ECO:0000313" key="4">
    <source>
        <dbReference type="EMBL" id="SFZ86434.1"/>
    </source>
</evidence>
<dbReference type="InterPro" id="IPR050625">
    <property type="entry name" value="ParA/MinD_ATPase"/>
</dbReference>
<dbReference type="AlphaFoldDB" id="A0A1K2I215"/>
<dbReference type="InterPro" id="IPR027417">
    <property type="entry name" value="P-loop_NTPase"/>
</dbReference>
<gene>
    <name evidence="4" type="ORF">SAMN02983003_3616</name>
</gene>
<feature type="domain" description="AAA" evidence="3">
    <location>
        <begin position="160"/>
        <end position="323"/>
    </location>
</feature>
<evidence type="ECO:0000313" key="5">
    <source>
        <dbReference type="Proteomes" id="UP000183447"/>
    </source>
</evidence>
<dbReference type="Gene3D" id="3.40.50.300">
    <property type="entry name" value="P-loop containing nucleotide triphosphate hydrolases"/>
    <property type="match status" value="1"/>
</dbReference>
<dbReference type="EMBL" id="FPKU01000003">
    <property type="protein sequence ID" value="SFZ86434.1"/>
    <property type="molecule type" value="Genomic_DNA"/>
</dbReference>
<dbReference type="SUPFAM" id="SSF52172">
    <property type="entry name" value="CheY-like"/>
    <property type="match status" value="1"/>
</dbReference>
<evidence type="ECO:0000259" key="3">
    <source>
        <dbReference type="Pfam" id="PF13614"/>
    </source>
</evidence>
<keyword evidence="1" id="KW-0547">Nucleotide-binding</keyword>
<dbReference type="OrthoDB" id="9783172at2"/>
<proteinExistence type="predicted"/>
<dbReference type="InterPro" id="IPR025669">
    <property type="entry name" value="AAA_dom"/>
</dbReference>
<dbReference type="GO" id="GO:0005829">
    <property type="term" value="C:cytosol"/>
    <property type="evidence" value="ECO:0007669"/>
    <property type="project" value="TreeGrafter"/>
</dbReference>
<dbReference type="Gene3D" id="3.40.50.2300">
    <property type="match status" value="1"/>
</dbReference>
<keyword evidence="2" id="KW-0067">ATP-binding</keyword>
<dbReference type="Pfam" id="PF13614">
    <property type="entry name" value="AAA_31"/>
    <property type="match status" value="1"/>
</dbReference>
<protein>
    <submittedName>
        <fullName evidence="4">Pilus assembly protein CpaE</fullName>
    </submittedName>
</protein>
<sequence>MSFLVRDEKKPVEEPAAEIATGARLVPRITIQAFCEQSQTAQRVETALLDRRMSKVALTTHNGGIDGAIETYKSNPTPNLIIVETNLPPGEIPAALERLADVCDATTRVVVLGHVNDVLLYRELIRSGVSEYLVLPTDAHTIVSAITDLFASENAAPIGRSIGFIGAKGGAGASTIAHNVAWAIAQHLRQDVLILDMDLAFGTAGLDFNQDPPHGLGDAVGAATKMDTVMLDRLMSKAANHVHLLAAPASLDRTYDLEEREFEQILELSQRATPVVILDIPHLWNAWVRHTLGTIDEVVIVAEPDLANLRNAKNIADTVKAMRPAESEPLLVLNRVGVPKRPEIAPAEFATSIGCRLLAQLPFDPAPFGTAANNGQMLAEVAGSHKATEIFRLIGNHVTGRGEPEASGKAPALKLPSLFRRKRA</sequence>
<dbReference type="PANTHER" id="PTHR43384:SF6">
    <property type="entry name" value="SEPTUM SITE-DETERMINING PROTEIN MIND HOMOLOG, CHLOROPLASTIC"/>
    <property type="match status" value="1"/>
</dbReference>
<accession>A0A1K2I215</accession>
<dbReference type="InterPro" id="IPR011006">
    <property type="entry name" value="CheY-like_superfamily"/>
</dbReference>